<dbReference type="InterPro" id="IPR019350">
    <property type="entry name" value="RNA_pol_I-sp_TIF_RRN6-like"/>
</dbReference>
<dbReference type="PANTHER" id="PTHR28221">
    <property type="entry name" value="RNA POLYMERASE I-SPECIFIC TRANSCRIPTION INITIATION FACTOR RRN6"/>
    <property type="match status" value="1"/>
</dbReference>
<organism evidence="5 6">
    <name type="scientific">Sclerotinia trifoliorum</name>
    <dbReference type="NCBI Taxonomy" id="28548"/>
    <lineage>
        <taxon>Eukaryota</taxon>
        <taxon>Fungi</taxon>
        <taxon>Dikarya</taxon>
        <taxon>Ascomycota</taxon>
        <taxon>Pezizomycotina</taxon>
        <taxon>Leotiomycetes</taxon>
        <taxon>Helotiales</taxon>
        <taxon>Sclerotiniaceae</taxon>
        <taxon>Sclerotinia</taxon>
    </lineage>
</organism>
<evidence type="ECO:0000313" key="6">
    <source>
        <dbReference type="Proteomes" id="UP000624404"/>
    </source>
</evidence>
<dbReference type="InterPro" id="IPR048536">
    <property type="entry name" value="Rrn6_K-rich"/>
</dbReference>
<name>A0A8H2ZQ31_9HELO</name>
<dbReference type="EMBL" id="CAJHIA010000025">
    <property type="protein sequence ID" value="CAD6447362.1"/>
    <property type="molecule type" value="Genomic_DNA"/>
</dbReference>
<proteinExistence type="predicted"/>
<dbReference type="GO" id="GO:0001179">
    <property type="term" value="F:RNA polymerase I general transcription initiation factor binding"/>
    <property type="evidence" value="ECO:0007669"/>
    <property type="project" value="TreeGrafter"/>
</dbReference>
<keyword evidence="6" id="KW-1185">Reference proteome</keyword>
<feature type="compositionally biased region" description="Basic residues" evidence="1">
    <location>
        <begin position="968"/>
        <end position="980"/>
    </location>
</feature>
<feature type="domain" description="RRN6 helical bundle" evidence="4">
    <location>
        <begin position="558"/>
        <end position="760"/>
    </location>
</feature>
<dbReference type="InterPro" id="IPR048537">
    <property type="entry name" value="RRN6_HB"/>
</dbReference>
<dbReference type="GO" id="GO:0070860">
    <property type="term" value="C:RNA polymerase I core factor complex"/>
    <property type="evidence" value="ECO:0007669"/>
    <property type="project" value="TreeGrafter"/>
</dbReference>
<dbReference type="PANTHER" id="PTHR28221:SF2">
    <property type="entry name" value="RNA POLYMERASE I-SPECIFIC TRANSCRIPTION INITIATION FACTOR RRN6"/>
    <property type="match status" value="1"/>
</dbReference>
<dbReference type="AlphaFoldDB" id="A0A8H2ZQ31"/>
<evidence type="ECO:0000259" key="3">
    <source>
        <dbReference type="Pfam" id="PF20639"/>
    </source>
</evidence>
<dbReference type="InterPro" id="IPR048535">
    <property type="entry name" value="RRN6_beta-prop"/>
</dbReference>
<protein>
    <submittedName>
        <fullName evidence="5">Dd9c52f7-1ec4-4c55-a9aa-46891a679ed1</fullName>
    </submittedName>
</protein>
<sequence length="980" mass="109429">MTDHRPTDLVHGHFGEFSYDINEEQWLFSQDLNRVHRFQQLLPFAQCIPPSIRDIPRNGKLIARTQQRWLTKKRPETFPGGTLTANFFKNTPDATLNRLKTSTLMAIGGAADYDHTSGTKTALIVAIPCGEAGHVLKLVKPRPERLGWESQNGVRLSMGSANVDQGHWFGTGGTILQIASVDGGNELSTWFAVRQAAMITIFRPIFRKAPKPFIAPAGHIATYPPSCLDANPVATLTSQESGSKEHVDVSFNPWYARQFAVVDRAGQWSSWDIEGRQKKRSAFNIVPAKMGQIYDDFGENPAIPACKLPGDVCEWHRVLWAGSVSTMIVANRRHLAIFDTKSKPIRLPSHSFNTSLLKDWILDIKRSTVDLSHLFVLTTTRIFWLKVTPTGEDGPNVESGVKVILSHQHYRTATDDSMKLTMSKEENGTDLTVFISSSENSRLNTYTFFMDGKIARTFQGTFRLSPVISEEKELRGESLSICSAPYLMPKDSAEGTGLEYMEAGVKFYQAWMLTTNLELVSCLWASELLSSQQKWTSQPSLVAPTNRVMDNSIRLTARRLADDFIVSDEDDEDAFVDQMSSLTTPNDRSSIDINKASKDLLLRINMKPVFERIFNKTTSNDSETDMEMAFRDISIQMQNDKQMDRMSLKTCLELSNNASPSGDLDEAAKTVTEFLDFMNTLDEDEEDASSKFHLSKLISCPGVFSDDLSSDTIFPDLLQIYDELINVWVTNLPRKTPGPVRLAKARLIRKIAMELWLSSVGISLRNKLLEPRPPPIVEDGTSLQMLKDIDEVSRASSPPFFSSQNHSRTVENPQFSLPTPAPSVISAATVIEDPTIARLRQYAVRLEPKNEFGPAKTSLTSQWPSVPGADPAKYSWEAVQRAAAAEESGDDDYRSRRENARRKRRAERFLSRERANAAASSSQGLAQPFGSQPAMYNTYSSQPVNELPMTQPSEGTFGSRVAAPATPGKRKLKRRRAAGF</sequence>
<evidence type="ECO:0000259" key="2">
    <source>
        <dbReference type="Pfam" id="PF10214"/>
    </source>
</evidence>
<evidence type="ECO:0000259" key="4">
    <source>
        <dbReference type="Pfam" id="PF20640"/>
    </source>
</evidence>
<dbReference type="Pfam" id="PF20639">
    <property type="entry name" value="Rrn6_K-rich"/>
    <property type="match status" value="1"/>
</dbReference>
<feature type="compositionally biased region" description="Polar residues" evidence="1">
    <location>
        <begin position="934"/>
        <end position="956"/>
    </location>
</feature>
<feature type="region of interest" description="Disordered" evidence="1">
    <location>
        <begin position="880"/>
        <end position="980"/>
    </location>
</feature>
<feature type="domain" description="RRN6 K-rich C-terminal" evidence="3">
    <location>
        <begin position="858"/>
        <end position="980"/>
    </location>
</feature>
<dbReference type="GO" id="GO:0042790">
    <property type="term" value="P:nucleolar large rRNA transcription by RNA polymerase I"/>
    <property type="evidence" value="ECO:0007669"/>
    <property type="project" value="TreeGrafter"/>
</dbReference>
<dbReference type="Proteomes" id="UP000624404">
    <property type="component" value="Unassembled WGS sequence"/>
</dbReference>
<dbReference type="Pfam" id="PF20640">
    <property type="entry name" value="Rrn6_HB"/>
    <property type="match status" value="1"/>
</dbReference>
<evidence type="ECO:0000313" key="5">
    <source>
        <dbReference type="EMBL" id="CAD6447362.1"/>
    </source>
</evidence>
<gene>
    <name evidence="5" type="ORF">SCLTRI_LOCUS7152</name>
</gene>
<reference evidence="5" key="1">
    <citation type="submission" date="2020-10" db="EMBL/GenBank/DDBJ databases">
        <authorList>
            <person name="Kusch S."/>
        </authorList>
    </citation>
    <scope>NUCLEOTIDE SEQUENCE</scope>
    <source>
        <strain evidence="5">SwB9</strain>
    </source>
</reference>
<dbReference type="OrthoDB" id="4090074at2759"/>
<dbReference type="Pfam" id="PF10214">
    <property type="entry name" value="Rrn6_beta-prop"/>
    <property type="match status" value="1"/>
</dbReference>
<comment type="caution">
    <text evidence="5">The sequence shown here is derived from an EMBL/GenBank/DDBJ whole genome shotgun (WGS) entry which is preliminary data.</text>
</comment>
<evidence type="ECO:0000256" key="1">
    <source>
        <dbReference type="SAM" id="MobiDB-lite"/>
    </source>
</evidence>
<accession>A0A8H2ZQ31</accession>
<dbReference type="GO" id="GO:0001163">
    <property type="term" value="F:RNA polymerase I transcription regulatory region sequence-specific DNA binding"/>
    <property type="evidence" value="ECO:0007669"/>
    <property type="project" value="TreeGrafter"/>
</dbReference>
<feature type="domain" description="RRN6 beta-propeller" evidence="2">
    <location>
        <begin position="101"/>
        <end position="453"/>
    </location>
</feature>